<dbReference type="Proteomes" id="UP000642014">
    <property type="component" value="Unassembled WGS sequence"/>
</dbReference>
<dbReference type="AlphaFoldDB" id="A0AAV4KH41"/>
<accession>A0AAV4KH41</accession>
<organism evidence="2 3">
    <name type="scientific">Streptomyces cinereoruber</name>
    <dbReference type="NCBI Taxonomy" id="67260"/>
    <lineage>
        <taxon>Bacteria</taxon>
        <taxon>Bacillati</taxon>
        <taxon>Actinomycetota</taxon>
        <taxon>Actinomycetes</taxon>
        <taxon>Kitasatosporales</taxon>
        <taxon>Streptomycetaceae</taxon>
        <taxon>Streptomyces</taxon>
    </lineage>
</organism>
<dbReference type="EMBL" id="BMSJ01000003">
    <property type="protein sequence ID" value="GGR17950.1"/>
    <property type="molecule type" value="Genomic_DNA"/>
</dbReference>
<proteinExistence type="predicted"/>
<name>A0AAV4KH41_9ACTN</name>
<comment type="caution">
    <text evidence="2">The sequence shown here is derived from an EMBL/GenBank/DDBJ whole genome shotgun (WGS) entry which is preliminary data.</text>
</comment>
<sequence>MTCDVCGHAMRGGPVTQPPPEWGPPVAELWVCPWCYAWTELDHGGHELARARYEPPDRRWERAETPGPPGGTAHAYGHLGTTLCGAGYDGLTASPYPWVPGWSSACPDCEEAAAVIDRRRPAEARDEKRNRPLSHPGSNGLPFQDAPDPAPT</sequence>
<dbReference type="RefSeq" id="WP_167308988.1">
    <property type="nucleotide sequence ID" value="NZ_BMSJ01000003.1"/>
</dbReference>
<evidence type="ECO:0000256" key="1">
    <source>
        <dbReference type="SAM" id="MobiDB-lite"/>
    </source>
</evidence>
<reference evidence="2 3" key="1">
    <citation type="journal article" date="2014" name="Int. J. Syst. Evol. Microbiol.">
        <title>Complete genome sequence of Corynebacterium casei LMG S-19264T (=DSM 44701T), isolated from a smear-ripened cheese.</title>
        <authorList>
            <consortium name="US DOE Joint Genome Institute (JGI-PGF)"/>
            <person name="Walter F."/>
            <person name="Albersmeier A."/>
            <person name="Kalinowski J."/>
            <person name="Ruckert C."/>
        </authorList>
    </citation>
    <scope>NUCLEOTIDE SEQUENCE [LARGE SCALE GENOMIC DNA]</scope>
    <source>
        <strain evidence="2 3">JCM 4205</strain>
    </source>
</reference>
<feature type="region of interest" description="Disordered" evidence="1">
    <location>
        <begin position="55"/>
        <end position="74"/>
    </location>
</feature>
<protein>
    <submittedName>
        <fullName evidence="2">Uncharacterized protein</fullName>
    </submittedName>
</protein>
<gene>
    <name evidence="2" type="ORF">GCM10010497_19940</name>
</gene>
<feature type="region of interest" description="Disordered" evidence="1">
    <location>
        <begin position="117"/>
        <end position="152"/>
    </location>
</feature>
<feature type="compositionally biased region" description="Basic and acidic residues" evidence="1">
    <location>
        <begin position="55"/>
        <end position="64"/>
    </location>
</feature>
<feature type="compositionally biased region" description="Basic and acidic residues" evidence="1">
    <location>
        <begin position="117"/>
        <end position="130"/>
    </location>
</feature>
<dbReference type="GeneID" id="95458742"/>
<evidence type="ECO:0000313" key="3">
    <source>
        <dbReference type="Proteomes" id="UP000642014"/>
    </source>
</evidence>
<evidence type="ECO:0000313" key="2">
    <source>
        <dbReference type="EMBL" id="GGR17950.1"/>
    </source>
</evidence>